<protein>
    <recommendedName>
        <fullName evidence="4 10">2-dehydropantoate 2-reductase</fullName>
        <ecNumber evidence="3 10">1.1.1.169</ecNumber>
    </recommendedName>
    <alternativeName>
        <fullName evidence="8 10">Ketopantoate reductase</fullName>
    </alternativeName>
</protein>
<evidence type="ECO:0000256" key="8">
    <source>
        <dbReference type="ARBA" id="ARBA00032024"/>
    </source>
</evidence>
<name>A0A1T4JRA1_9GAMM</name>
<evidence type="ECO:0000256" key="3">
    <source>
        <dbReference type="ARBA" id="ARBA00013014"/>
    </source>
</evidence>
<dbReference type="GO" id="GO:0005737">
    <property type="term" value="C:cytoplasm"/>
    <property type="evidence" value="ECO:0007669"/>
    <property type="project" value="TreeGrafter"/>
</dbReference>
<dbReference type="Pfam" id="PF02558">
    <property type="entry name" value="ApbA"/>
    <property type="match status" value="1"/>
</dbReference>
<comment type="catalytic activity">
    <reaction evidence="9 10">
        <text>(R)-pantoate + NADP(+) = 2-dehydropantoate + NADPH + H(+)</text>
        <dbReference type="Rhea" id="RHEA:16233"/>
        <dbReference type="ChEBI" id="CHEBI:11561"/>
        <dbReference type="ChEBI" id="CHEBI:15378"/>
        <dbReference type="ChEBI" id="CHEBI:15980"/>
        <dbReference type="ChEBI" id="CHEBI:57783"/>
        <dbReference type="ChEBI" id="CHEBI:58349"/>
        <dbReference type="EC" id="1.1.1.169"/>
    </reaction>
</comment>
<dbReference type="InterPro" id="IPR013328">
    <property type="entry name" value="6PGD_dom2"/>
</dbReference>
<dbReference type="AlphaFoldDB" id="A0A1T4JRA1"/>
<evidence type="ECO:0000256" key="5">
    <source>
        <dbReference type="ARBA" id="ARBA00022655"/>
    </source>
</evidence>
<evidence type="ECO:0000313" key="13">
    <source>
        <dbReference type="EMBL" id="SJZ32696.1"/>
    </source>
</evidence>
<keyword evidence="7 10" id="KW-0560">Oxidoreductase</keyword>
<dbReference type="GO" id="GO:0015940">
    <property type="term" value="P:pantothenate biosynthetic process"/>
    <property type="evidence" value="ECO:0007669"/>
    <property type="project" value="UniProtKB-UniPathway"/>
</dbReference>
<dbReference type="Gene3D" id="1.10.1040.10">
    <property type="entry name" value="N-(1-d-carboxylethyl)-l-norvaline Dehydrogenase, domain 2"/>
    <property type="match status" value="1"/>
</dbReference>
<comment type="similarity">
    <text evidence="2 10">Belongs to the ketopantoate reductase family.</text>
</comment>
<dbReference type="Pfam" id="PF08546">
    <property type="entry name" value="ApbA_C"/>
    <property type="match status" value="1"/>
</dbReference>
<dbReference type="EMBL" id="FUWP01000001">
    <property type="protein sequence ID" value="SJZ32696.1"/>
    <property type="molecule type" value="Genomic_DNA"/>
</dbReference>
<evidence type="ECO:0000256" key="7">
    <source>
        <dbReference type="ARBA" id="ARBA00023002"/>
    </source>
</evidence>
<dbReference type="GO" id="GO:0050661">
    <property type="term" value="F:NADP binding"/>
    <property type="evidence" value="ECO:0007669"/>
    <property type="project" value="TreeGrafter"/>
</dbReference>
<evidence type="ECO:0000259" key="11">
    <source>
        <dbReference type="Pfam" id="PF02558"/>
    </source>
</evidence>
<dbReference type="OrthoDB" id="6530772at2"/>
<dbReference type="Proteomes" id="UP000191116">
    <property type="component" value="Unassembled WGS sequence"/>
</dbReference>
<evidence type="ECO:0000256" key="10">
    <source>
        <dbReference type="RuleBase" id="RU362068"/>
    </source>
</evidence>
<evidence type="ECO:0000313" key="14">
    <source>
        <dbReference type="Proteomes" id="UP000191116"/>
    </source>
</evidence>
<dbReference type="PANTHER" id="PTHR43765">
    <property type="entry name" value="2-DEHYDROPANTOATE 2-REDUCTASE-RELATED"/>
    <property type="match status" value="1"/>
</dbReference>
<dbReference type="SUPFAM" id="SSF48179">
    <property type="entry name" value="6-phosphogluconate dehydrogenase C-terminal domain-like"/>
    <property type="match status" value="1"/>
</dbReference>
<dbReference type="InterPro" id="IPR008927">
    <property type="entry name" value="6-PGluconate_DH-like_C_sf"/>
</dbReference>
<accession>A0A1T4JRA1</accession>
<dbReference type="NCBIfam" id="NF005087">
    <property type="entry name" value="PRK06522.1-1"/>
    <property type="match status" value="1"/>
</dbReference>
<dbReference type="PANTHER" id="PTHR43765:SF2">
    <property type="entry name" value="2-DEHYDROPANTOATE 2-REDUCTASE"/>
    <property type="match status" value="1"/>
</dbReference>
<evidence type="ECO:0000259" key="12">
    <source>
        <dbReference type="Pfam" id="PF08546"/>
    </source>
</evidence>
<dbReference type="GO" id="GO:0008677">
    <property type="term" value="F:2-dehydropantoate 2-reductase activity"/>
    <property type="evidence" value="ECO:0007669"/>
    <property type="project" value="UniProtKB-EC"/>
</dbReference>
<evidence type="ECO:0000256" key="9">
    <source>
        <dbReference type="ARBA" id="ARBA00048793"/>
    </source>
</evidence>
<evidence type="ECO:0000256" key="1">
    <source>
        <dbReference type="ARBA" id="ARBA00004994"/>
    </source>
</evidence>
<dbReference type="InterPro" id="IPR003710">
    <property type="entry name" value="ApbA"/>
</dbReference>
<evidence type="ECO:0000256" key="2">
    <source>
        <dbReference type="ARBA" id="ARBA00007870"/>
    </source>
</evidence>
<dbReference type="InterPro" id="IPR013332">
    <property type="entry name" value="KPR_N"/>
</dbReference>
<reference evidence="13 14" key="1">
    <citation type="submission" date="2017-02" db="EMBL/GenBank/DDBJ databases">
        <authorList>
            <person name="Peterson S.W."/>
        </authorList>
    </citation>
    <scope>NUCLEOTIDE SEQUENCE [LARGE SCALE GENOMIC DNA]</scope>
    <source>
        <strain evidence="13 14">CECT 9189</strain>
    </source>
</reference>
<feature type="domain" description="Ketopantoate reductase C-terminal" evidence="12">
    <location>
        <begin position="173"/>
        <end position="296"/>
    </location>
</feature>
<proteinExistence type="inferred from homology"/>
<dbReference type="InterPro" id="IPR036291">
    <property type="entry name" value="NAD(P)-bd_dom_sf"/>
</dbReference>
<sequence length="301" mass="33484">MNITLLGAGAIGALWAIKLTQQRHNVQLWTRHSETQTTLHFNELTTPTTTNSYSFSCNSPDDLAACELLIVTVKAFQVTTALTPLLPYLNTDCVVVIMHNGIGTQLQIQQLLPHNPIIYATTSQAAFKPTPTTIQHTGLGQTSLGAINQQAQPLSYIAALFNAALAPTQWQANIYQPLWQKLAINCAINPLTAIHQCTNGDLALPCYQSQLDSICLEVAQVMTAEGFLTTQQQLRHQVDNVIKATANNYSSMNRDIFHHRLTEIDYINGYLVQQAQRHDIDTPINYQLWQAIKHMESLDHA</sequence>
<dbReference type="UniPathway" id="UPA00028">
    <property type="reaction ID" value="UER00004"/>
</dbReference>
<dbReference type="InterPro" id="IPR050838">
    <property type="entry name" value="Ketopantoate_reductase"/>
</dbReference>
<evidence type="ECO:0000256" key="4">
    <source>
        <dbReference type="ARBA" id="ARBA00019465"/>
    </source>
</evidence>
<feature type="domain" description="Ketopantoate reductase N-terminal" evidence="11">
    <location>
        <begin position="3"/>
        <end position="148"/>
    </location>
</feature>
<keyword evidence="6 10" id="KW-0521">NADP</keyword>
<dbReference type="InterPro" id="IPR013752">
    <property type="entry name" value="KPA_reductase"/>
</dbReference>
<organism evidence="13 14">
    <name type="scientific">Photobacterium toruni</name>
    <dbReference type="NCBI Taxonomy" id="1935446"/>
    <lineage>
        <taxon>Bacteria</taxon>
        <taxon>Pseudomonadati</taxon>
        <taxon>Pseudomonadota</taxon>
        <taxon>Gammaproteobacteria</taxon>
        <taxon>Vibrionales</taxon>
        <taxon>Vibrionaceae</taxon>
        <taxon>Photobacterium</taxon>
    </lineage>
</organism>
<dbReference type="EC" id="1.1.1.169" evidence="3 10"/>
<gene>
    <name evidence="13" type="primary">panE</name>
    <name evidence="13" type="ORF">CZ814_00024</name>
</gene>
<evidence type="ECO:0000256" key="6">
    <source>
        <dbReference type="ARBA" id="ARBA00022857"/>
    </source>
</evidence>
<dbReference type="RefSeq" id="WP_080172775.1">
    <property type="nucleotide sequence ID" value="NZ_AP024854.1"/>
</dbReference>
<comment type="pathway">
    <text evidence="1 10">Cofactor biosynthesis; (R)-pantothenate biosynthesis; (R)-pantoate from 3-methyl-2-oxobutanoate: step 2/2.</text>
</comment>
<dbReference type="Gene3D" id="3.40.50.720">
    <property type="entry name" value="NAD(P)-binding Rossmann-like Domain"/>
    <property type="match status" value="1"/>
</dbReference>
<comment type="function">
    <text evidence="10">Catalyzes the NADPH-dependent reduction of ketopantoate into pantoic acid.</text>
</comment>
<dbReference type="NCBIfam" id="TIGR00745">
    <property type="entry name" value="apbA_panE"/>
    <property type="match status" value="1"/>
</dbReference>
<dbReference type="SUPFAM" id="SSF51735">
    <property type="entry name" value="NAD(P)-binding Rossmann-fold domains"/>
    <property type="match status" value="1"/>
</dbReference>
<keyword evidence="5 10" id="KW-0566">Pantothenate biosynthesis</keyword>